<keyword evidence="1" id="KW-0732">Signal</keyword>
<dbReference type="InterPro" id="IPR029058">
    <property type="entry name" value="AB_hydrolase_fold"/>
</dbReference>
<organism evidence="3 4">
    <name type="scientific">Streptomyces fuscichromogenes</name>
    <dbReference type="NCBI Taxonomy" id="1324013"/>
    <lineage>
        <taxon>Bacteria</taxon>
        <taxon>Bacillati</taxon>
        <taxon>Actinomycetota</taxon>
        <taxon>Actinomycetes</taxon>
        <taxon>Kitasatosporales</taxon>
        <taxon>Streptomycetaceae</taxon>
        <taxon>Streptomyces</taxon>
    </lineage>
</organism>
<dbReference type="SUPFAM" id="SSF53474">
    <property type="entry name" value="alpha/beta-Hydrolases"/>
    <property type="match status" value="1"/>
</dbReference>
<sequence length="531" mass="55535">MKRRTVISGLAAAAAVPAVTALSAAPANAAPSAGSTTAKAKTSSSGDAVSLVFDKDDYTVLTTTITTGSGDHSVTYHFYKAVTYVAKPVDAAYQSLNLSVPVEIDGTAVDVSHAPIMLANIMGGYSSSSTNAATGVGYTGPIIGGPGGGAGGGAGGGNGAGEGATARQNNALYALANGWVVVEPGVRGRDNVAADGTYYGKAPACIVDLKAAVRYLRHNKHRIPGNTDWIVSGGGSAGAALSSLLGASGDSPLYHSYLKEIGAADESDAVFATTAYSPITDLDHADMAYEWMFGTLPLASGATAAEPYSTQLKDAYTGYLRSLHLRGVKGFGTLTADNYADYMVKAYLQPSATAYLTALSDADRTTYLTANPFITWSGGKATFTWDGFLSHIGHRSKNAPSFDALDVSAFENQEFGDATTNARHFTLYSLRTATGDDTAQLDADLPEKIRLMNPMHFIGQRNPGRSRHWWLRTGALDTNTSHNIVLNLAAKLDNLGDDVNSSLYWDGGHAVNEDADAMIAWINHLTGHRPA</sequence>
<gene>
    <name evidence="3" type="primary">tanL</name>
    <name evidence="3" type="ORF">GCM10011578_051060</name>
</gene>
<evidence type="ECO:0000256" key="1">
    <source>
        <dbReference type="SAM" id="SignalP"/>
    </source>
</evidence>
<reference evidence="3" key="1">
    <citation type="journal article" date="2014" name="Int. J. Syst. Evol. Microbiol.">
        <title>Complete genome sequence of Corynebacterium casei LMG S-19264T (=DSM 44701T), isolated from a smear-ripened cheese.</title>
        <authorList>
            <consortium name="US DOE Joint Genome Institute (JGI-PGF)"/>
            <person name="Walter F."/>
            <person name="Albersmeier A."/>
            <person name="Kalinowski J."/>
            <person name="Ruckert C."/>
        </authorList>
    </citation>
    <scope>NUCLEOTIDE SEQUENCE</scope>
    <source>
        <strain evidence="3">CGMCC 4.7110</strain>
    </source>
</reference>
<evidence type="ECO:0000313" key="3">
    <source>
        <dbReference type="EMBL" id="GGN20476.1"/>
    </source>
</evidence>
<feature type="signal peptide" evidence="1">
    <location>
        <begin position="1"/>
        <end position="29"/>
    </location>
</feature>
<accession>A0A917XFL5</accession>
<evidence type="ECO:0000313" key="4">
    <source>
        <dbReference type="Proteomes" id="UP000653411"/>
    </source>
</evidence>
<feature type="chain" id="PRO_5037111218" evidence="1">
    <location>
        <begin position="30"/>
        <end position="531"/>
    </location>
</feature>
<reference evidence="3" key="2">
    <citation type="submission" date="2020-09" db="EMBL/GenBank/DDBJ databases">
        <authorList>
            <person name="Sun Q."/>
            <person name="Zhou Y."/>
        </authorList>
    </citation>
    <scope>NUCLEOTIDE SEQUENCE</scope>
    <source>
        <strain evidence="3">CGMCC 4.7110</strain>
    </source>
</reference>
<dbReference type="InterPro" id="IPR049492">
    <property type="entry name" value="BD-FAE-like_dom"/>
</dbReference>
<dbReference type="EMBL" id="BMML01000011">
    <property type="protein sequence ID" value="GGN20476.1"/>
    <property type="molecule type" value="Genomic_DNA"/>
</dbReference>
<dbReference type="NCBIfam" id="NF041556">
    <property type="entry name" value="tannase_B"/>
    <property type="match status" value="1"/>
</dbReference>
<dbReference type="RefSeq" id="WP_189265125.1">
    <property type="nucleotide sequence ID" value="NZ_BMML01000011.1"/>
</dbReference>
<dbReference type="AlphaFoldDB" id="A0A917XFL5"/>
<dbReference type="Gene3D" id="3.40.50.1820">
    <property type="entry name" value="alpha/beta hydrolase"/>
    <property type="match status" value="1"/>
</dbReference>
<dbReference type="InterPro" id="IPR048124">
    <property type="entry name" value="Tannase_B"/>
</dbReference>
<evidence type="ECO:0000259" key="2">
    <source>
        <dbReference type="Pfam" id="PF20434"/>
    </source>
</evidence>
<feature type="domain" description="BD-FAE-like" evidence="2">
    <location>
        <begin position="200"/>
        <end position="285"/>
    </location>
</feature>
<dbReference type="Proteomes" id="UP000653411">
    <property type="component" value="Unassembled WGS sequence"/>
</dbReference>
<proteinExistence type="predicted"/>
<keyword evidence="4" id="KW-1185">Reference proteome</keyword>
<protein>
    <submittedName>
        <fullName evidence="3">Tannase</fullName>
    </submittedName>
</protein>
<name>A0A917XFL5_9ACTN</name>
<comment type="caution">
    <text evidence="3">The sequence shown here is derived from an EMBL/GenBank/DDBJ whole genome shotgun (WGS) entry which is preliminary data.</text>
</comment>
<dbReference type="Pfam" id="PF20434">
    <property type="entry name" value="BD-FAE"/>
    <property type="match status" value="1"/>
</dbReference>